<dbReference type="PROSITE" id="PS50202">
    <property type="entry name" value="MSP"/>
    <property type="match status" value="1"/>
</dbReference>
<dbReference type="Gene3D" id="3.30.70.270">
    <property type="match status" value="1"/>
</dbReference>
<dbReference type="Proteomes" id="UP000824469">
    <property type="component" value="Unassembled WGS sequence"/>
</dbReference>
<dbReference type="Gene3D" id="3.10.10.10">
    <property type="entry name" value="HIV Type 1 Reverse Transcriptase, subunit A, domain 1"/>
    <property type="match status" value="1"/>
</dbReference>
<feature type="non-terminal residue" evidence="2">
    <location>
        <position position="58"/>
    </location>
</feature>
<dbReference type="PANTHER" id="PTHR24559">
    <property type="entry name" value="TRANSPOSON TY3-I GAG-POL POLYPROTEIN"/>
    <property type="match status" value="1"/>
</dbReference>
<evidence type="ECO:0000313" key="3">
    <source>
        <dbReference type="Proteomes" id="UP000824469"/>
    </source>
</evidence>
<evidence type="ECO:0000313" key="2">
    <source>
        <dbReference type="EMBL" id="KAH9304704.1"/>
    </source>
</evidence>
<proteinExistence type="predicted"/>
<accession>A0AA38FFX0</accession>
<dbReference type="EMBL" id="JAHRHJ020000008">
    <property type="protein sequence ID" value="KAH9304704.1"/>
    <property type="molecule type" value="Genomic_DNA"/>
</dbReference>
<evidence type="ECO:0000259" key="1">
    <source>
        <dbReference type="PROSITE" id="PS50202"/>
    </source>
</evidence>
<dbReference type="InterPro" id="IPR000535">
    <property type="entry name" value="MSP_dom"/>
</dbReference>
<gene>
    <name evidence="2" type="ORF">KI387_009108</name>
</gene>
<keyword evidence="3" id="KW-1185">Reference proteome</keyword>
<dbReference type="InterPro" id="IPR043502">
    <property type="entry name" value="DNA/RNA_pol_sf"/>
</dbReference>
<dbReference type="PANTHER" id="PTHR24559:SF444">
    <property type="entry name" value="REVERSE TRANSCRIPTASE DOMAIN-CONTAINING PROTEIN"/>
    <property type="match status" value="1"/>
</dbReference>
<comment type="caution">
    <text evidence="2">The sequence shown here is derived from an EMBL/GenBank/DDBJ whole genome shotgun (WGS) entry which is preliminary data.</text>
</comment>
<dbReference type="InterPro" id="IPR043128">
    <property type="entry name" value="Rev_trsase/Diguanyl_cyclase"/>
</dbReference>
<dbReference type="InterPro" id="IPR053134">
    <property type="entry name" value="RNA-dir_DNA_polymerase"/>
</dbReference>
<dbReference type="SUPFAM" id="SSF56672">
    <property type="entry name" value="DNA/RNA polymerases"/>
    <property type="match status" value="1"/>
</dbReference>
<name>A0AA38FFX0_TAXCH</name>
<feature type="domain" description="MSP" evidence="1">
    <location>
        <begin position="13"/>
        <end position="58"/>
    </location>
</feature>
<reference evidence="2 3" key="1">
    <citation type="journal article" date="2021" name="Nat. Plants">
        <title>The Taxus genome provides insights into paclitaxel biosynthesis.</title>
        <authorList>
            <person name="Xiong X."/>
            <person name="Gou J."/>
            <person name="Liao Q."/>
            <person name="Li Y."/>
            <person name="Zhou Q."/>
            <person name="Bi G."/>
            <person name="Li C."/>
            <person name="Du R."/>
            <person name="Wang X."/>
            <person name="Sun T."/>
            <person name="Guo L."/>
            <person name="Liang H."/>
            <person name="Lu P."/>
            <person name="Wu Y."/>
            <person name="Zhang Z."/>
            <person name="Ro D.K."/>
            <person name="Shang Y."/>
            <person name="Huang S."/>
            <person name="Yan J."/>
        </authorList>
    </citation>
    <scope>NUCLEOTIDE SEQUENCE [LARGE SCALE GENOMIC DNA]</scope>
    <source>
        <strain evidence="2">Ta-2019</strain>
    </source>
</reference>
<sequence>MLSMLDGFSSYNKIQVTPEDQFKIVFTTPWGTFTYKRMLFDLINASATFQREMDFTFK</sequence>
<protein>
    <recommendedName>
        <fullName evidence="1">MSP domain-containing protein</fullName>
    </recommendedName>
</protein>
<organism evidence="2 3">
    <name type="scientific">Taxus chinensis</name>
    <name type="common">Chinese yew</name>
    <name type="synonym">Taxus wallichiana var. chinensis</name>
    <dbReference type="NCBI Taxonomy" id="29808"/>
    <lineage>
        <taxon>Eukaryota</taxon>
        <taxon>Viridiplantae</taxon>
        <taxon>Streptophyta</taxon>
        <taxon>Embryophyta</taxon>
        <taxon>Tracheophyta</taxon>
        <taxon>Spermatophyta</taxon>
        <taxon>Pinopsida</taxon>
        <taxon>Pinidae</taxon>
        <taxon>Conifers II</taxon>
        <taxon>Cupressales</taxon>
        <taxon>Taxaceae</taxon>
        <taxon>Taxus</taxon>
    </lineage>
</organism>
<dbReference type="AlphaFoldDB" id="A0AA38FFX0"/>